<dbReference type="Pfam" id="PF13416">
    <property type="entry name" value="SBP_bac_8"/>
    <property type="match status" value="1"/>
</dbReference>
<dbReference type="AlphaFoldDB" id="A0A369B0Q3"/>
<name>A0A369B0Q3_9ENTE</name>
<organism evidence="7 8">
    <name type="scientific">Vagococcus fluvialis</name>
    <dbReference type="NCBI Taxonomy" id="2738"/>
    <lineage>
        <taxon>Bacteria</taxon>
        <taxon>Bacillati</taxon>
        <taxon>Bacillota</taxon>
        <taxon>Bacilli</taxon>
        <taxon>Lactobacillales</taxon>
        <taxon>Enterococcaceae</taxon>
        <taxon>Vagococcus</taxon>
    </lineage>
</organism>
<keyword evidence="3" id="KW-0472">Membrane</keyword>
<dbReference type="CDD" id="cd13585">
    <property type="entry name" value="PBP2_TMBP_like"/>
    <property type="match status" value="1"/>
</dbReference>
<evidence type="ECO:0000313" key="8">
    <source>
        <dbReference type="Proteomes" id="UP000288197"/>
    </source>
</evidence>
<keyword evidence="2 6" id="KW-0732">Signal</keyword>
<dbReference type="Gene3D" id="3.40.190.10">
    <property type="entry name" value="Periplasmic binding protein-like II"/>
    <property type="match status" value="1"/>
</dbReference>
<evidence type="ECO:0000256" key="6">
    <source>
        <dbReference type="SAM" id="SignalP"/>
    </source>
</evidence>
<dbReference type="OrthoDB" id="94797at2"/>
<protein>
    <submittedName>
        <fullName evidence="7">ABC transporter substrate-binding protein</fullName>
    </submittedName>
</protein>
<proteinExistence type="predicted"/>
<keyword evidence="1" id="KW-1003">Cell membrane</keyword>
<dbReference type="InterPro" id="IPR006059">
    <property type="entry name" value="SBP"/>
</dbReference>
<keyword evidence="5" id="KW-0449">Lipoprotein</keyword>
<reference evidence="7 8" key="1">
    <citation type="submission" date="2017-05" db="EMBL/GenBank/DDBJ databases">
        <title>Vagococcus spp. assemblies.</title>
        <authorList>
            <person name="Gulvik C.A."/>
        </authorList>
    </citation>
    <scope>NUCLEOTIDE SEQUENCE [LARGE SCALE GENOMIC DNA]</scope>
    <source>
        <strain evidence="7 8">NCFB 2497</strain>
    </source>
</reference>
<accession>A0A369B0Q3</accession>
<dbReference type="EMBL" id="NGJX01000001">
    <property type="protein sequence ID" value="RSU05598.1"/>
    <property type="molecule type" value="Genomic_DNA"/>
</dbReference>
<keyword evidence="8" id="KW-1185">Reference proteome</keyword>
<gene>
    <name evidence="7" type="ORF">CBF32_00965</name>
</gene>
<evidence type="ECO:0000256" key="4">
    <source>
        <dbReference type="ARBA" id="ARBA00023139"/>
    </source>
</evidence>
<evidence type="ECO:0000256" key="5">
    <source>
        <dbReference type="ARBA" id="ARBA00023288"/>
    </source>
</evidence>
<evidence type="ECO:0000256" key="2">
    <source>
        <dbReference type="ARBA" id="ARBA00022729"/>
    </source>
</evidence>
<dbReference type="SUPFAM" id="SSF53850">
    <property type="entry name" value="Periplasmic binding protein-like II"/>
    <property type="match status" value="1"/>
</dbReference>
<dbReference type="PROSITE" id="PS51257">
    <property type="entry name" value="PROKAR_LIPOPROTEIN"/>
    <property type="match status" value="1"/>
</dbReference>
<dbReference type="PANTHER" id="PTHR43649:SF33">
    <property type="entry name" value="POLYGALACTURONAN_RHAMNOGALACTURONAN-BINDING PROTEIN YTCQ"/>
    <property type="match status" value="1"/>
</dbReference>
<dbReference type="RefSeq" id="WP_114288797.1">
    <property type="nucleotide sequence ID" value="NZ_CP081461.1"/>
</dbReference>
<comment type="caution">
    <text evidence="7">The sequence shown here is derived from an EMBL/GenBank/DDBJ whole genome shotgun (WGS) entry which is preliminary data.</text>
</comment>
<keyword evidence="4" id="KW-0564">Palmitate</keyword>
<feature type="signal peptide" evidence="6">
    <location>
        <begin position="1"/>
        <end position="25"/>
    </location>
</feature>
<evidence type="ECO:0000256" key="1">
    <source>
        <dbReference type="ARBA" id="ARBA00022475"/>
    </source>
</evidence>
<evidence type="ECO:0000256" key="3">
    <source>
        <dbReference type="ARBA" id="ARBA00023136"/>
    </source>
</evidence>
<evidence type="ECO:0000313" key="7">
    <source>
        <dbReference type="EMBL" id="RSU05598.1"/>
    </source>
</evidence>
<dbReference type="InterPro" id="IPR050490">
    <property type="entry name" value="Bact_solute-bd_prot1"/>
</dbReference>
<sequence length="412" mass="46317">MKRRNMLLMSVVLLTGLFITGCSNGEKSSGKDDGKVNIRFSTWDSEKDLDNQQKLVDKFNESQDKINVTLEAYGGEYDTKISAGIGAGDAPDVMYMWNFPHYKDALEPLDTLIENEGAEYKGNFYETLWNYNSIDGKTYGIPIGFTTHAVYYNKDLFDAKKIDYPKEGWTWDDLEKMAEKITDSNTGDTGFALPGKPDPYDFEMFAWGNKGSFTDDKGKLAGQLDSKQTIEVFDSFQKMLKNESAIATEGSGTTEMESGKVGMYVYGSWGLNTLKDAGINYGLAEIPSRNGNEGASILSSSGLAISKDSKNKEAAFEFIKFWTNEEANEYRLEYELPVLKSVVDKHDLENDEFKGVFYKMLQKSDKFTPSSFKAEGWSDISSDLSLSFERIFNPSTLENPETVLKEVTNKYK</sequence>
<feature type="chain" id="PRO_5039060060" evidence="6">
    <location>
        <begin position="26"/>
        <end position="412"/>
    </location>
</feature>
<dbReference type="PANTHER" id="PTHR43649">
    <property type="entry name" value="ARABINOSE-BINDING PROTEIN-RELATED"/>
    <property type="match status" value="1"/>
</dbReference>
<dbReference type="Proteomes" id="UP000288197">
    <property type="component" value="Unassembled WGS sequence"/>
</dbReference>